<accession>A0ABU1U776</accession>
<sequence length="208" mass="22030">MSVDPVVLASSIVLRLQTIVSRETKPGDFAVVTVGALNAGATSNIIPDRATLLLNIRSYDNQVRARALAAIERIVRGECATAGSVQEPDFEFYDQFPLTRNDEAVTAQVTNAFTAHFGAEAVSRATPQTASEDFSRIPDAFGVPYTFWLLGGAEPDTYRAAVAKGTAFQDIPGNHSPAFAPVINPTLSMGVQAQVVAALSYLAKGASL</sequence>
<name>A0ABU1U776_9MICC</name>
<dbReference type="Gene3D" id="3.40.630.10">
    <property type="entry name" value="Zn peptidases"/>
    <property type="match status" value="1"/>
</dbReference>
<dbReference type="InterPro" id="IPR017439">
    <property type="entry name" value="Amidohydrolase"/>
</dbReference>
<dbReference type="PANTHER" id="PTHR11014:SF63">
    <property type="entry name" value="METALLOPEPTIDASE, PUTATIVE (AFU_ORTHOLOGUE AFUA_6G09600)-RELATED"/>
    <property type="match status" value="1"/>
</dbReference>
<proteinExistence type="predicted"/>
<dbReference type="InterPro" id="IPR011650">
    <property type="entry name" value="Peptidase_M20_dimer"/>
</dbReference>
<feature type="domain" description="Peptidase M20 dimerisation" evidence="1">
    <location>
        <begin position="4"/>
        <end position="78"/>
    </location>
</feature>
<evidence type="ECO:0000313" key="3">
    <source>
        <dbReference type="Proteomes" id="UP001252243"/>
    </source>
</evidence>
<dbReference type="Pfam" id="PF07687">
    <property type="entry name" value="M20_dimer"/>
    <property type="match status" value="1"/>
</dbReference>
<protein>
    <submittedName>
        <fullName evidence="2">Metal-dependent amidase/aminoacylase/carboxypeptidase family protein</fullName>
    </submittedName>
</protein>
<evidence type="ECO:0000259" key="1">
    <source>
        <dbReference type="Pfam" id="PF07687"/>
    </source>
</evidence>
<dbReference type="Gene3D" id="3.30.70.360">
    <property type="match status" value="1"/>
</dbReference>
<comment type="caution">
    <text evidence="2">The sequence shown here is derived from an EMBL/GenBank/DDBJ whole genome shotgun (WGS) entry which is preliminary data.</text>
</comment>
<dbReference type="RefSeq" id="WP_374724906.1">
    <property type="nucleotide sequence ID" value="NZ_JAVDVQ010000001.1"/>
</dbReference>
<evidence type="ECO:0000313" key="2">
    <source>
        <dbReference type="EMBL" id="MDR7081044.1"/>
    </source>
</evidence>
<reference evidence="2 3" key="1">
    <citation type="submission" date="2023-07" db="EMBL/GenBank/DDBJ databases">
        <title>Sorghum-associated microbial communities from plants grown in Nebraska, USA.</title>
        <authorList>
            <person name="Schachtman D."/>
        </authorList>
    </citation>
    <scope>NUCLEOTIDE SEQUENCE [LARGE SCALE GENOMIC DNA]</scope>
    <source>
        <strain evidence="2 3">BE167</strain>
    </source>
</reference>
<dbReference type="EMBL" id="JAVDVQ010000001">
    <property type="protein sequence ID" value="MDR7081044.1"/>
    <property type="molecule type" value="Genomic_DNA"/>
</dbReference>
<gene>
    <name evidence="2" type="ORF">J2X01_000313</name>
</gene>
<dbReference type="Proteomes" id="UP001252243">
    <property type="component" value="Unassembled WGS sequence"/>
</dbReference>
<organism evidence="2 3">
    <name type="scientific">Arthrobacter ginsengisoli</name>
    <dbReference type="NCBI Taxonomy" id="1356565"/>
    <lineage>
        <taxon>Bacteria</taxon>
        <taxon>Bacillati</taxon>
        <taxon>Actinomycetota</taxon>
        <taxon>Actinomycetes</taxon>
        <taxon>Micrococcales</taxon>
        <taxon>Micrococcaceae</taxon>
        <taxon>Arthrobacter</taxon>
    </lineage>
</organism>
<dbReference type="PANTHER" id="PTHR11014">
    <property type="entry name" value="PEPTIDASE M20 FAMILY MEMBER"/>
    <property type="match status" value="1"/>
</dbReference>
<dbReference type="SUPFAM" id="SSF55031">
    <property type="entry name" value="Bacterial exopeptidase dimerisation domain"/>
    <property type="match status" value="1"/>
</dbReference>
<dbReference type="SUPFAM" id="SSF53187">
    <property type="entry name" value="Zn-dependent exopeptidases"/>
    <property type="match status" value="1"/>
</dbReference>
<dbReference type="InterPro" id="IPR036264">
    <property type="entry name" value="Bact_exopeptidase_dim_dom"/>
</dbReference>
<keyword evidence="3" id="KW-1185">Reference proteome</keyword>